<dbReference type="Gene3D" id="3.40.50.11500">
    <property type="match status" value="1"/>
</dbReference>
<evidence type="ECO:0000256" key="2">
    <source>
        <dbReference type="ARBA" id="ARBA00022658"/>
    </source>
</evidence>
<dbReference type="InterPro" id="IPR005112">
    <property type="entry name" value="dDENN_dom"/>
</dbReference>
<dbReference type="SMART" id="SM00799">
    <property type="entry name" value="DENN"/>
    <property type="match status" value="1"/>
</dbReference>
<feature type="region of interest" description="Disordered" evidence="4">
    <location>
        <begin position="426"/>
        <end position="528"/>
    </location>
</feature>
<gene>
    <name evidence="6" type="ORF">TDIB3V08_LOCUS3089</name>
</gene>
<dbReference type="Pfam" id="PF03456">
    <property type="entry name" value="uDENN"/>
    <property type="match status" value="1"/>
</dbReference>
<accession>A0A7R8Z5E0</accession>
<dbReference type="GO" id="GO:1901981">
    <property type="term" value="F:phosphatidylinositol phosphate binding"/>
    <property type="evidence" value="ECO:0007669"/>
    <property type="project" value="TreeGrafter"/>
</dbReference>
<dbReference type="GO" id="GO:0030136">
    <property type="term" value="C:clathrin-coated vesicle"/>
    <property type="evidence" value="ECO:0007669"/>
    <property type="project" value="UniProtKB-SubCell"/>
</dbReference>
<dbReference type="FunFam" id="3.30.450.200:FF:000003">
    <property type="entry name" value="DENN domain containing 1A"/>
    <property type="match status" value="1"/>
</dbReference>
<dbReference type="SMART" id="SM00800">
    <property type="entry name" value="uDENN"/>
    <property type="match status" value="1"/>
</dbReference>
<proteinExistence type="predicted"/>
<feature type="compositionally biased region" description="Basic and acidic residues" evidence="4">
    <location>
        <begin position="622"/>
        <end position="640"/>
    </location>
</feature>
<dbReference type="InterPro" id="IPR037516">
    <property type="entry name" value="Tripartite_DENN"/>
</dbReference>
<dbReference type="InterPro" id="IPR005113">
    <property type="entry name" value="uDENN_dom"/>
</dbReference>
<keyword evidence="2" id="KW-0344">Guanine-nucleotide releasing factor</keyword>
<dbReference type="GO" id="GO:0006897">
    <property type="term" value="P:endocytosis"/>
    <property type="evidence" value="ECO:0007669"/>
    <property type="project" value="TreeGrafter"/>
</dbReference>
<dbReference type="Gene3D" id="3.30.450.200">
    <property type="match status" value="1"/>
</dbReference>
<dbReference type="InterPro" id="IPR043153">
    <property type="entry name" value="DENN_C"/>
</dbReference>
<reference evidence="6" key="1">
    <citation type="submission" date="2020-11" db="EMBL/GenBank/DDBJ databases">
        <authorList>
            <person name="Tran Van P."/>
        </authorList>
    </citation>
    <scope>NUCLEOTIDE SEQUENCE</scope>
</reference>
<feature type="region of interest" description="Disordered" evidence="4">
    <location>
        <begin position="858"/>
        <end position="882"/>
    </location>
</feature>
<feature type="compositionally biased region" description="Basic and acidic residues" evidence="4">
    <location>
        <begin position="554"/>
        <end position="570"/>
    </location>
</feature>
<dbReference type="GO" id="GO:0005829">
    <property type="term" value="C:cytosol"/>
    <property type="evidence" value="ECO:0007669"/>
    <property type="project" value="TreeGrafter"/>
</dbReference>
<evidence type="ECO:0000256" key="3">
    <source>
        <dbReference type="ARBA" id="ARBA00023329"/>
    </source>
</evidence>
<name>A0A7R8Z5E0_TIMDO</name>
<feature type="region of interest" description="Disordered" evidence="4">
    <location>
        <begin position="540"/>
        <end position="694"/>
    </location>
</feature>
<feature type="compositionally biased region" description="Low complexity" evidence="4">
    <location>
        <begin position="644"/>
        <end position="655"/>
    </location>
</feature>
<dbReference type="SMART" id="SM00801">
    <property type="entry name" value="dDENN"/>
    <property type="match status" value="1"/>
</dbReference>
<feature type="compositionally biased region" description="Basic and acidic residues" evidence="4">
    <location>
        <begin position="426"/>
        <end position="448"/>
    </location>
</feature>
<evidence type="ECO:0000256" key="1">
    <source>
        <dbReference type="ARBA" id="ARBA00004132"/>
    </source>
</evidence>
<dbReference type="FunFam" id="3.40.50.11500:FF:000001">
    <property type="entry name" value="Putative DENN domain-containing protein 1A"/>
    <property type="match status" value="1"/>
</dbReference>
<dbReference type="GO" id="GO:0005085">
    <property type="term" value="F:guanyl-nucleotide exchange factor activity"/>
    <property type="evidence" value="ECO:0007669"/>
    <property type="project" value="UniProtKB-KW"/>
</dbReference>
<feature type="domain" description="UDENN" evidence="5">
    <location>
        <begin position="14"/>
        <end position="357"/>
    </location>
</feature>
<dbReference type="Pfam" id="PF02141">
    <property type="entry name" value="DENN"/>
    <property type="match status" value="1"/>
</dbReference>
<dbReference type="PANTHER" id="PTHR13196:SF14">
    <property type="entry name" value="UDENN DOMAIN-CONTAINING PROTEIN"/>
    <property type="match status" value="1"/>
</dbReference>
<organism evidence="6">
    <name type="scientific">Timema douglasi</name>
    <name type="common">Walking stick</name>
    <dbReference type="NCBI Taxonomy" id="61478"/>
    <lineage>
        <taxon>Eukaryota</taxon>
        <taxon>Metazoa</taxon>
        <taxon>Ecdysozoa</taxon>
        <taxon>Arthropoda</taxon>
        <taxon>Hexapoda</taxon>
        <taxon>Insecta</taxon>
        <taxon>Pterygota</taxon>
        <taxon>Neoptera</taxon>
        <taxon>Polyneoptera</taxon>
        <taxon>Phasmatodea</taxon>
        <taxon>Timematodea</taxon>
        <taxon>Timematoidea</taxon>
        <taxon>Timematidae</taxon>
        <taxon>Timema</taxon>
    </lineage>
</organism>
<dbReference type="InterPro" id="IPR040032">
    <property type="entry name" value="DENND1A/B/C"/>
</dbReference>
<evidence type="ECO:0000256" key="4">
    <source>
        <dbReference type="SAM" id="MobiDB-lite"/>
    </source>
</evidence>
<feature type="compositionally biased region" description="Low complexity" evidence="4">
    <location>
        <begin position="494"/>
        <end position="507"/>
    </location>
</feature>
<comment type="subcellular location">
    <subcellularLocation>
        <location evidence="1">Cytoplasmic vesicle</location>
        <location evidence="1">Clathrin-coated vesicle</location>
    </subcellularLocation>
</comment>
<dbReference type="PANTHER" id="PTHR13196">
    <property type="entry name" value="DENN DOMAIN-CONTAINING"/>
    <property type="match status" value="1"/>
</dbReference>
<protein>
    <recommendedName>
        <fullName evidence="5">UDENN domain-containing protein</fullName>
    </recommendedName>
</protein>
<evidence type="ECO:0000259" key="5">
    <source>
        <dbReference type="PROSITE" id="PS50211"/>
    </source>
</evidence>
<feature type="compositionally biased region" description="Pro residues" evidence="4">
    <location>
        <begin position="675"/>
        <end position="689"/>
    </location>
</feature>
<dbReference type="EMBL" id="OA565314">
    <property type="protein sequence ID" value="CAD7196758.1"/>
    <property type="molecule type" value="Genomic_DNA"/>
</dbReference>
<dbReference type="GO" id="GO:0032456">
    <property type="term" value="P:endocytic recycling"/>
    <property type="evidence" value="ECO:0007669"/>
    <property type="project" value="TreeGrafter"/>
</dbReference>
<dbReference type="InterPro" id="IPR001194">
    <property type="entry name" value="cDENN_dom"/>
</dbReference>
<keyword evidence="3" id="KW-0968">Cytoplasmic vesicle</keyword>
<feature type="compositionally biased region" description="Basic and acidic residues" evidence="4">
    <location>
        <begin position="590"/>
        <end position="602"/>
    </location>
</feature>
<sequence length="952" mass="107145">MGSRIRENVKHLFQCFCEVVGPQPNGKDAWIIQRFPESYKDEEVLKSVPKFAYPCDFENVVQHYSFVLTSVDSKWTFGFCRHDPKSETALVVLSYLPWHESFYKFLNHIAQLTHGPKSDELWTFLEAVYQSAVPDPGGTLKVAFNDEKDRNLTEYYSAVDGHNMMVIFASMLYERRIIFTSKKLYRLSACVQSANAIIYPMNWQHIFIPVLPMALMDYLLAPMPYLIGVPEPILKRVRKSDLGEVVVLDADNNTVETPFLDLESLPQDVVNSLRRQLRNRAALLGDGVSRAFLRALVQLIGGYRDALKFHQGQKITFSQEAFIESRPLPMQPFLRKMLELQIFQQFIEERLDMLNNGLGFSDEFEMEACNYSDKSSSKLKQQYKEWTYTMKKEGSAFFKNVKSKVKERGKDVRSVYKDFRSKFRESHTRTGLDSEADDYNKEKEDKPRSAPTSPTQRRRPHTFSVAKSKAATSFRKEPLKGRKGSATDSSRAKPYSPLSPASDPSSPEAVPHSRSDTPGLQLSPLDMDLMGDLQDVIFRNCSLEDSEEGAESPPVDRTEGERERERERVSEGGTSAGYTREDEIEGVWTGEEKDKSRRERQSEGGPSAGYTREDEIEGVWTGEEKDKSRRERERERDLENFKPSSGASSDTWWSSQTDPLLLSFPHRSRNAAPLSSPPTVLPPKTPTSPPATNGCDLFGATPFVVGSGGGVNGEPVFVVASPSSVDMVRLPPPSQAHSPRTRKPHQDSSATDLIRLDSTPSEEDFDPLSTKEKLVDQSPLPSISETLHSFQNQSQKRTDGLSNPLYPYFHPMVQRASPSRLPNQSFLFQQRNVALDSSITPSVSFGAVSSAVPQKVNSSQSFAGSPFSRPPGNVPSTVRSNNTQDTDLLKEYGLDFNTFVFQNGGALNRQPSPGLHNDRTAAKLADPFENILTLSKENPTQNKSQNHWTKFE</sequence>
<dbReference type="AlphaFoldDB" id="A0A7R8Z5E0"/>
<evidence type="ECO:0000313" key="6">
    <source>
        <dbReference type="EMBL" id="CAD7196758.1"/>
    </source>
</evidence>
<feature type="region of interest" description="Disordered" evidence="4">
    <location>
        <begin position="728"/>
        <end position="783"/>
    </location>
</feature>
<dbReference type="Pfam" id="PF03455">
    <property type="entry name" value="dDENN"/>
    <property type="match status" value="1"/>
</dbReference>
<dbReference type="Gene3D" id="6.10.140.1000">
    <property type="match status" value="1"/>
</dbReference>
<dbReference type="PROSITE" id="PS50211">
    <property type="entry name" value="DENN"/>
    <property type="match status" value="1"/>
</dbReference>